<sequence length="262" mass="27847">MNAPANEPAAGAPALAVSDLSHAFGKAKALDGVSFSVPAGRFAALLGQNGAGKTTLFSLITRLYNNRSGSIRVYGADVRQQPSVALAQMGVVFQQRTLDLDLSVVQNLSYHAALHGIAPGVARPRIAEALARAGLDDKARQKIRTLSGGQIRRVEIARALIHRPRLLLLDEPTVGLDIGSRQDILDHARLLCREEGIGLLWATHLIDEIADGDQVIILHRGRVLADGTVEDVVRQSGADNLRDAFTRMTGPTGPRTAGGGKP</sequence>
<evidence type="ECO:0000256" key="2">
    <source>
        <dbReference type="ARBA" id="ARBA00022448"/>
    </source>
</evidence>
<dbReference type="PROSITE" id="PS50893">
    <property type="entry name" value="ABC_TRANSPORTER_2"/>
    <property type="match status" value="1"/>
</dbReference>
<dbReference type="InterPro" id="IPR022467">
    <property type="entry name" value="ABC_transprt_ATP-bd_su_PQQ"/>
</dbReference>
<dbReference type="InterPro" id="IPR050763">
    <property type="entry name" value="ABC_transporter_ATP-binding"/>
</dbReference>
<gene>
    <name evidence="7" type="ORF">FHP25_26815</name>
</gene>
<evidence type="ECO:0000313" key="8">
    <source>
        <dbReference type="Proteomes" id="UP000321638"/>
    </source>
</evidence>
<feature type="domain" description="ABC transporter" evidence="6">
    <location>
        <begin position="15"/>
        <end position="245"/>
    </location>
</feature>
<reference evidence="7 8" key="1">
    <citation type="submission" date="2019-06" db="EMBL/GenBank/DDBJ databases">
        <title>New taxonomy in bacterial strain CC-CFT640, isolated from vineyard.</title>
        <authorList>
            <person name="Lin S.-Y."/>
            <person name="Tsai C.-F."/>
            <person name="Young C.-C."/>
        </authorList>
    </citation>
    <scope>NUCLEOTIDE SEQUENCE [LARGE SCALE GENOMIC DNA]</scope>
    <source>
        <strain evidence="7 8">CC-CFT640</strain>
    </source>
</reference>
<evidence type="ECO:0000256" key="5">
    <source>
        <dbReference type="ARBA" id="ARBA00022840"/>
    </source>
</evidence>
<dbReference type="GO" id="GO:0016887">
    <property type="term" value="F:ATP hydrolysis activity"/>
    <property type="evidence" value="ECO:0007669"/>
    <property type="project" value="InterPro"/>
</dbReference>
<dbReference type="EMBL" id="VDUZ01000035">
    <property type="protein sequence ID" value="TXL72242.1"/>
    <property type="molecule type" value="Genomic_DNA"/>
</dbReference>
<dbReference type="PANTHER" id="PTHR42711">
    <property type="entry name" value="ABC TRANSPORTER ATP-BINDING PROTEIN"/>
    <property type="match status" value="1"/>
</dbReference>
<evidence type="ECO:0000256" key="1">
    <source>
        <dbReference type="ARBA" id="ARBA00005417"/>
    </source>
</evidence>
<dbReference type="NCBIfam" id="TIGR03864">
    <property type="entry name" value="PQQ_ABC_ATP"/>
    <property type="match status" value="1"/>
</dbReference>
<dbReference type="PROSITE" id="PS00211">
    <property type="entry name" value="ABC_TRANSPORTER_1"/>
    <property type="match status" value="1"/>
</dbReference>
<dbReference type="GO" id="GO:0005524">
    <property type="term" value="F:ATP binding"/>
    <property type="evidence" value="ECO:0007669"/>
    <property type="project" value="UniProtKB-KW"/>
</dbReference>
<keyword evidence="4" id="KW-0547">Nucleotide-binding</keyword>
<dbReference type="OrthoDB" id="9778547at2"/>
<keyword evidence="2" id="KW-0813">Transport</keyword>
<dbReference type="RefSeq" id="WP_147850063.1">
    <property type="nucleotide sequence ID" value="NZ_VDUZ01000035.1"/>
</dbReference>
<dbReference type="SUPFAM" id="SSF52540">
    <property type="entry name" value="P-loop containing nucleoside triphosphate hydrolases"/>
    <property type="match status" value="1"/>
</dbReference>
<dbReference type="InterPro" id="IPR003593">
    <property type="entry name" value="AAA+_ATPase"/>
</dbReference>
<dbReference type="PANTHER" id="PTHR42711:SF5">
    <property type="entry name" value="ABC TRANSPORTER ATP-BINDING PROTEIN NATA"/>
    <property type="match status" value="1"/>
</dbReference>
<evidence type="ECO:0000313" key="7">
    <source>
        <dbReference type="EMBL" id="TXL72242.1"/>
    </source>
</evidence>
<dbReference type="Gene3D" id="3.40.50.300">
    <property type="entry name" value="P-loop containing nucleotide triphosphate hydrolases"/>
    <property type="match status" value="1"/>
</dbReference>
<dbReference type="Proteomes" id="UP000321638">
    <property type="component" value="Unassembled WGS sequence"/>
</dbReference>
<organism evidence="7 8">
    <name type="scientific">Vineibacter terrae</name>
    <dbReference type="NCBI Taxonomy" id="2586908"/>
    <lineage>
        <taxon>Bacteria</taxon>
        <taxon>Pseudomonadati</taxon>
        <taxon>Pseudomonadota</taxon>
        <taxon>Alphaproteobacteria</taxon>
        <taxon>Hyphomicrobiales</taxon>
        <taxon>Vineibacter</taxon>
    </lineage>
</organism>
<keyword evidence="8" id="KW-1185">Reference proteome</keyword>
<dbReference type="Pfam" id="PF00005">
    <property type="entry name" value="ABC_tran"/>
    <property type="match status" value="1"/>
</dbReference>
<keyword evidence="3" id="KW-0536">Nodulation</keyword>
<protein>
    <submittedName>
        <fullName evidence="7">ATP-binding cassette domain-containing protein</fullName>
    </submittedName>
</protein>
<proteinExistence type="inferred from homology"/>
<evidence type="ECO:0000256" key="4">
    <source>
        <dbReference type="ARBA" id="ARBA00022741"/>
    </source>
</evidence>
<evidence type="ECO:0000256" key="3">
    <source>
        <dbReference type="ARBA" id="ARBA00022458"/>
    </source>
</evidence>
<dbReference type="SMART" id="SM00382">
    <property type="entry name" value="AAA"/>
    <property type="match status" value="1"/>
</dbReference>
<accession>A0A5C8PFF4</accession>
<dbReference type="InterPro" id="IPR017871">
    <property type="entry name" value="ABC_transporter-like_CS"/>
</dbReference>
<dbReference type="AlphaFoldDB" id="A0A5C8PFF4"/>
<keyword evidence="5 7" id="KW-0067">ATP-binding</keyword>
<dbReference type="InterPro" id="IPR027417">
    <property type="entry name" value="P-loop_NTPase"/>
</dbReference>
<comment type="caution">
    <text evidence="7">The sequence shown here is derived from an EMBL/GenBank/DDBJ whole genome shotgun (WGS) entry which is preliminary data.</text>
</comment>
<name>A0A5C8PFF4_9HYPH</name>
<dbReference type="InterPro" id="IPR003439">
    <property type="entry name" value="ABC_transporter-like_ATP-bd"/>
</dbReference>
<comment type="similarity">
    <text evidence="1">Belongs to the ABC transporter superfamily.</text>
</comment>
<evidence type="ECO:0000259" key="6">
    <source>
        <dbReference type="PROSITE" id="PS50893"/>
    </source>
</evidence>